<dbReference type="AlphaFoldDB" id="A0A934SBN8"/>
<protein>
    <submittedName>
        <fullName evidence="1">Uncharacterized protein</fullName>
    </submittedName>
</protein>
<evidence type="ECO:0000313" key="1">
    <source>
        <dbReference type="EMBL" id="MBK1883212.1"/>
    </source>
</evidence>
<evidence type="ECO:0000313" key="2">
    <source>
        <dbReference type="Proteomes" id="UP000603141"/>
    </source>
</evidence>
<dbReference type="EMBL" id="JAENIJ010000019">
    <property type="protein sequence ID" value="MBK1883212.1"/>
    <property type="molecule type" value="Genomic_DNA"/>
</dbReference>
<reference evidence="1" key="1">
    <citation type="submission" date="2021-01" db="EMBL/GenBank/DDBJ databases">
        <title>Modified the classification status of verrucomicrobia.</title>
        <authorList>
            <person name="Feng X."/>
        </authorList>
    </citation>
    <scope>NUCLEOTIDE SEQUENCE</scope>
    <source>
        <strain evidence="1">KCTC 22041</strain>
    </source>
</reference>
<proteinExistence type="predicted"/>
<dbReference type="RefSeq" id="WP_200271114.1">
    <property type="nucleotide sequence ID" value="NZ_JAENIJ010000019.1"/>
</dbReference>
<dbReference type="Proteomes" id="UP000603141">
    <property type="component" value="Unassembled WGS sequence"/>
</dbReference>
<keyword evidence="2" id="KW-1185">Reference proteome</keyword>
<name>A0A934SBN8_9BACT</name>
<comment type="caution">
    <text evidence="1">The sequence shown here is derived from an EMBL/GenBank/DDBJ whole genome shotgun (WGS) entry which is preliminary data.</text>
</comment>
<accession>A0A934SBN8</accession>
<sequence length="55" mass="5823">MNLSPLNRVLVSRVVFGLGGIFGDLTADELLVDAHDGGFAEIEDMMASVPHAPNL</sequence>
<gene>
    <name evidence="1" type="ORF">JIN85_12365</name>
</gene>
<organism evidence="1 2">
    <name type="scientific">Luteolibacter pohnpeiensis</name>
    <dbReference type="NCBI Taxonomy" id="454153"/>
    <lineage>
        <taxon>Bacteria</taxon>
        <taxon>Pseudomonadati</taxon>
        <taxon>Verrucomicrobiota</taxon>
        <taxon>Verrucomicrobiia</taxon>
        <taxon>Verrucomicrobiales</taxon>
        <taxon>Verrucomicrobiaceae</taxon>
        <taxon>Luteolibacter</taxon>
    </lineage>
</organism>